<keyword evidence="1" id="KW-0472">Membrane</keyword>
<dbReference type="AlphaFoldDB" id="A0A0F9ADN4"/>
<name>A0A0F9ADN4_9ZZZZ</name>
<sequence length="142" mass="15667">HILYTAVCMNLLDVNYFAILMAALSSFMLGGIWYSKAFFKNAWLESSGLTELDLQSANPKLIFGGSFFLVFIAALMLSLFLGKEASVGESIGAGFVIGFFWISSSLGLSYIFEQRPLKLFLINGGYHVLQFSLMGLILGIWP</sequence>
<protein>
    <recommendedName>
        <fullName evidence="3">DUF1761 domain-containing protein</fullName>
    </recommendedName>
</protein>
<feature type="non-terminal residue" evidence="2">
    <location>
        <position position="1"/>
    </location>
</feature>
<feature type="transmembrane region" description="Helical" evidence="1">
    <location>
        <begin position="61"/>
        <end position="81"/>
    </location>
</feature>
<proteinExistence type="predicted"/>
<accession>A0A0F9ADN4</accession>
<organism evidence="2">
    <name type="scientific">marine sediment metagenome</name>
    <dbReference type="NCBI Taxonomy" id="412755"/>
    <lineage>
        <taxon>unclassified sequences</taxon>
        <taxon>metagenomes</taxon>
        <taxon>ecological metagenomes</taxon>
    </lineage>
</organism>
<evidence type="ECO:0000313" key="2">
    <source>
        <dbReference type="EMBL" id="KKL07525.1"/>
    </source>
</evidence>
<feature type="transmembrane region" description="Helical" evidence="1">
    <location>
        <begin position="14"/>
        <end position="34"/>
    </location>
</feature>
<feature type="transmembrane region" description="Helical" evidence="1">
    <location>
        <begin position="119"/>
        <end position="141"/>
    </location>
</feature>
<evidence type="ECO:0000256" key="1">
    <source>
        <dbReference type="SAM" id="Phobius"/>
    </source>
</evidence>
<keyword evidence="1" id="KW-0812">Transmembrane</keyword>
<gene>
    <name evidence="2" type="ORF">LCGC14_2585170</name>
</gene>
<dbReference type="Pfam" id="PF08570">
    <property type="entry name" value="DUF1761"/>
    <property type="match status" value="1"/>
</dbReference>
<keyword evidence="1" id="KW-1133">Transmembrane helix</keyword>
<evidence type="ECO:0008006" key="3">
    <source>
        <dbReference type="Google" id="ProtNLM"/>
    </source>
</evidence>
<dbReference type="InterPro" id="IPR013879">
    <property type="entry name" value="DUF1761"/>
</dbReference>
<reference evidence="2" key="1">
    <citation type="journal article" date="2015" name="Nature">
        <title>Complex archaea that bridge the gap between prokaryotes and eukaryotes.</title>
        <authorList>
            <person name="Spang A."/>
            <person name="Saw J.H."/>
            <person name="Jorgensen S.L."/>
            <person name="Zaremba-Niedzwiedzka K."/>
            <person name="Martijn J."/>
            <person name="Lind A.E."/>
            <person name="van Eijk R."/>
            <person name="Schleper C."/>
            <person name="Guy L."/>
            <person name="Ettema T.J."/>
        </authorList>
    </citation>
    <scope>NUCLEOTIDE SEQUENCE</scope>
</reference>
<feature type="transmembrane region" description="Helical" evidence="1">
    <location>
        <begin position="93"/>
        <end position="112"/>
    </location>
</feature>
<dbReference type="EMBL" id="LAZR01043258">
    <property type="protein sequence ID" value="KKL07525.1"/>
    <property type="molecule type" value="Genomic_DNA"/>
</dbReference>
<comment type="caution">
    <text evidence="2">The sequence shown here is derived from an EMBL/GenBank/DDBJ whole genome shotgun (WGS) entry which is preliminary data.</text>
</comment>